<protein>
    <submittedName>
        <fullName evidence="7">4-hydroxyphenylpyruvate dioxygenase</fullName>
    </submittedName>
</protein>
<evidence type="ECO:0000256" key="3">
    <source>
        <dbReference type="ARBA" id="ARBA00022737"/>
    </source>
</evidence>
<dbReference type="Gene3D" id="3.10.180.10">
    <property type="entry name" value="2,3-Dihydroxybiphenyl 1,2-Dioxygenase, domain 1"/>
    <property type="match status" value="2"/>
</dbReference>
<organism evidence="7 8">
    <name type="scientific">Lujinxingia vulgaris</name>
    <dbReference type="NCBI Taxonomy" id="2600176"/>
    <lineage>
        <taxon>Bacteria</taxon>
        <taxon>Deltaproteobacteria</taxon>
        <taxon>Bradymonadales</taxon>
        <taxon>Lujinxingiaceae</taxon>
        <taxon>Lujinxingia</taxon>
    </lineage>
</organism>
<dbReference type="SUPFAM" id="SSF54593">
    <property type="entry name" value="Glyoxalase/Bleomycin resistance protein/Dihydroxybiphenyl dioxygenase"/>
    <property type="match status" value="1"/>
</dbReference>
<keyword evidence="7" id="KW-0560">Oxidoreductase</keyword>
<comment type="cofactor">
    <cofactor evidence="5">
        <name>Fe cation</name>
        <dbReference type="ChEBI" id="CHEBI:24875"/>
    </cofactor>
    <text evidence="5">Binds 1 Fe cation per subunit.</text>
</comment>
<name>A0A5C6XD62_9DELT</name>
<dbReference type="Pfam" id="PF00903">
    <property type="entry name" value="Glyoxalase"/>
    <property type="match status" value="2"/>
</dbReference>
<comment type="caution">
    <text evidence="7">The sequence shown here is derived from an EMBL/GenBank/DDBJ whole genome shotgun (WGS) entry which is preliminary data.</text>
</comment>
<keyword evidence="7" id="KW-0670">Pyruvate</keyword>
<dbReference type="PANTHER" id="PTHR11959:SF1">
    <property type="entry name" value="4-HYDROXYPHENYLPYRUVATE DIOXYGENASE"/>
    <property type="match status" value="1"/>
</dbReference>
<feature type="binding site" evidence="5">
    <location>
        <position position="262"/>
    </location>
    <ligand>
        <name>Fe cation</name>
        <dbReference type="ChEBI" id="CHEBI:24875"/>
    </ligand>
</feature>
<comment type="similarity">
    <text evidence="1">Belongs to the 4HPPD family.</text>
</comment>
<dbReference type="InterPro" id="IPR037523">
    <property type="entry name" value="VOC_core"/>
</dbReference>
<keyword evidence="4 5" id="KW-0408">Iron</keyword>
<dbReference type="CDD" id="cd07250">
    <property type="entry name" value="HPPD_C_like"/>
    <property type="match status" value="1"/>
</dbReference>
<sequence length="384" mass="43389">MEAHMSQIKNLGITGYDGLRFVTLDLERSRKFYVDMLDFTLVARSTPAWEEKTGDKAEVYSAGDIIIECVESQREDSWAAYHRKFHTAGIGTVNFAVQDIEEAWKRLEERGATFIDEIRTEDADGGTRRSFEIATPLGNTTYGFVEKKGYTGYDADYEMVNTGGNNRFNFTTIDHLTSNVRTLKPLVDWFRDVLGMEQFWDIAFHTSDVDPTRQSGSGLKSIVMWDPEGGIKFANNEPQKPFFNASQIQKYLEDFGGGGVQHAAFNLDDIIGSIKEMEAKGVEFLYTPPSYYDAAPGRMAEQGVSKIDEDYDVLKDHGILVDGADEKYLLQIFMKEAAIYYDQPEAGPFFIELIQRKGDQGFGGGNFRALFEAIERDQVERGRV</sequence>
<proteinExistence type="inferred from homology"/>
<keyword evidence="2 5" id="KW-0479">Metal-binding</keyword>
<gene>
    <name evidence="7" type="ORF">FRC96_10415</name>
</gene>
<dbReference type="InterPro" id="IPR029068">
    <property type="entry name" value="Glyas_Bleomycin-R_OHBP_Dase"/>
</dbReference>
<dbReference type="AlphaFoldDB" id="A0A5C6XD62"/>
<feature type="domain" description="VOC" evidence="6">
    <location>
        <begin position="15"/>
        <end position="146"/>
    </location>
</feature>
<dbReference type="EMBL" id="VOSL01000047">
    <property type="protein sequence ID" value="TXD36041.1"/>
    <property type="molecule type" value="Genomic_DNA"/>
</dbReference>
<dbReference type="Proteomes" id="UP000321046">
    <property type="component" value="Unassembled WGS sequence"/>
</dbReference>
<reference evidence="7 8" key="1">
    <citation type="submission" date="2019-08" db="EMBL/GenBank/DDBJ databases">
        <title>Bradymonadales sp. TMQ2.</title>
        <authorList>
            <person name="Liang Q."/>
        </authorList>
    </citation>
    <scope>NUCLEOTIDE SEQUENCE [LARGE SCALE GENOMIC DNA]</scope>
    <source>
        <strain evidence="7 8">TMQ2</strain>
    </source>
</reference>
<evidence type="ECO:0000256" key="2">
    <source>
        <dbReference type="ARBA" id="ARBA00022723"/>
    </source>
</evidence>
<feature type="domain" description="VOC" evidence="6">
    <location>
        <begin position="172"/>
        <end position="335"/>
    </location>
</feature>
<dbReference type="InterPro" id="IPR005956">
    <property type="entry name" value="4OHPhenylPyrv_dOase"/>
</dbReference>
<dbReference type="OrthoDB" id="9780241at2"/>
<dbReference type="PANTHER" id="PTHR11959">
    <property type="entry name" value="4-HYDROXYPHENYLPYRUVATE DIOXYGENASE"/>
    <property type="match status" value="1"/>
</dbReference>
<evidence type="ECO:0000259" key="6">
    <source>
        <dbReference type="PROSITE" id="PS51819"/>
    </source>
</evidence>
<dbReference type="PROSITE" id="PS51819">
    <property type="entry name" value="VOC"/>
    <property type="match status" value="2"/>
</dbReference>
<dbReference type="GO" id="GO:0003868">
    <property type="term" value="F:4-hydroxyphenylpyruvate dioxygenase activity"/>
    <property type="evidence" value="ECO:0007669"/>
    <property type="project" value="InterPro"/>
</dbReference>
<evidence type="ECO:0000256" key="1">
    <source>
        <dbReference type="ARBA" id="ARBA00005877"/>
    </source>
</evidence>
<dbReference type="GO" id="GO:0006572">
    <property type="term" value="P:L-tyrosine catabolic process"/>
    <property type="evidence" value="ECO:0007669"/>
    <property type="project" value="TreeGrafter"/>
</dbReference>
<feature type="binding site" evidence="5">
    <location>
        <position position="175"/>
    </location>
    <ligand>
        <name>Fe cation</name>
        <dbReference type="ChEBI" id="CHEBI:24875"/>
    </ligand>
</feature>
<evidence type="ECO:0000256" key="4">
    <source>
        <dbReference type="ARBA" id="ARBA00023004"/>
    </source>
</evidence>
<dbReference type="GO" id="GO:0046872">
    <property type="term" value="F:metal ion binding"/>
    <property type="evidence" value="ECO:0007669"/>
    <property type="project" value="UniProtKB-KW"/>
</dbReference>
<keyword evidence="7" id="KW-0223">Dioxygenase</keyword>
<evidence type="ECO:0000313" key="7">
    <source>
        <dbReference type="EMBL" id="TXD36041.1"/>
    </source>
</evidence>
<keyword evidence="3" id="KW-0677">Repeat</keyword>
<accession>A0A5C6XD62</accession>
<dbReference type="InterPro" id="IPR004360">
    <property type="entry name" value="Glyas_Fos-R_dOase_dom"/>
</dbReference>
<dbReference type="PIRSF" id="PIRSF009283">
    <property type="entry name" value="HPP_dOase"/>
    <property type="match status" value="1"/>
</dbReference>
<dbReference type="InterPro" id="IPR041735">
    <property type="entry name" value="4OHPhenylPyrv_dOase_C"/>
</dbReference>
<evidence type="ECO:0000313" key="8">
    <source>
        <dbReference type="Proteomes" id="UP000321046"/>
    </source>
</evidence>
<feature type="binding site" evidence="5">
    <location>
        <position position="352"/>
    </location>
    <ligand>
        <name>Fe cation</name>
        <dbReference type="ChEBI" id="CHEBI:24875"/>
    </ligand>
</feature>
<evidence type="ECO:0000256" key="5">
    <source>
        <dbReference type="PIRSR" id="PIRSR009283-1"/>
    </source>
</evidence>